<evidence type="ECO:0000313" key="2">
    <source>
        <dbReference type="Proteomes" id="UP001060215"/>
    </source>
</evidence>
<accession>A0ACC0F2V2</accession>
<keyword evidence="2" id="KW-1185">Reference proteome</keyword>
<evidence type="ECO:0000313" key="1">
    <source>
        <dbReference type="EMBL" id="KAI7982071.1"/>
    </source>
</evidence>
<reference evidence="1 2" key="1">
    <citation type="journal article" date="2022" name="Plant J.">
        <title>Chromosome-level genome of Camellia lanceoleosa provides a valuable resource for understanding genome evolution and self-incompatibility.</title>
        <authorList>
            <person name="Gong W."/>
            <person name="Xiao S."/>
            <person name="Wang L."/>
            <person name="Liao Z."/>
            <person name="Chang Y."/>
            <person name="Mo W."/>
            <person name="Hu G."/>
            <person name="Li W."/>
            <person name="Zhao G."/>
            <person name="Zhu H."/>
            <person name="Hu X."/>
            <person name="Ji K."/>
            <person name="Xiang X."/>
            <person name="Song Q."/>
            <person name="Yuan D."/>
            <person name="Jin S."/>
            <person name="Zhang L."/>
        </authorList>
    </citation>
    <scope>NUCLEOTIDE SEQUENCE [LARGE SCALE GENOMIC DNA]</scope>
    <source>
        <strain evidence="1">SQ_2022a</strain>
    </source>
</reference>
<sequence length="260" mass="28857">MSFSSNYYSSGENFDLRYEALKCDCGLRAAIRVTESDKPSKGRLYFICEKRYIAEFVEEGTTPPSPAESTTGLKLHVLAFAGSAPSGQEYSWQQTEHHPVRLQSVEVTLRNQPNPSQSTNANLTATIRSCFFNSSLLKWKVMNNRCAKFRTKPLEHVDLMERVYSVQAIETCMDSNGENTVGECLARLMSTPGLETGGQLFSFACGIMDSPDNREIIMALPQNCIVNWLTEKRACTPHNIGMDRQGGTRLFGSGGAVDLD</sequence>
<dbReference type="EMBL" id="CM045768">
    <property type="protein sequence ID" value="KAI7982071.1"/>
    <property type="molecule type" value="Genomic_DNA"/>
</dbReference>
<name>A0ACC0F2V2_9ERIC</name>
<protein>
    <submittedName>
        <fullName evidence="1">Uncharacterized protein</fullName>
    </submittedName>
</protein>
<proteinExistence type="predicted"/>
<dbReference type="Proteomes" id="UP001060215">
    <property type="component" value="Chromosome 11"/>
</dbReference>
<comment type="caution">
    <text evidence="1">The sequence shown here is derived from an EMBL/GenBank/DDBJ whole genome shotgun (WGS) entry which is preliminary data.</text>
</comment>
<organism evidence="1 2">
    <name type="scientific">Camellia lanceoleosa</name>
    <dbReference type="NCBI Taxonomy" id="1840588"/>
    <lineage>
        <taxon>Eukaryota</taxon>
        <taxon>Viridiplantae</taxon>
        <taxon>Streptophyta</taxon>
        <taxon>Embryophyta</taxon>
        <taxon>Tracheophyta</taxon>
        <taxon>Spermatophyta</taxon>
        <taxon>Magnoliopsida</taxon>
        <taxon>eudicotyledons</taxon>
        <taxon>Gunneridae</taxon>
        <taxon>Pentapetalae</taxon>
        <taxon>asterids</taxon>
        <taxon>Ericales</taxon>
        <taxon>Theaceae</taxon>
        <taxon>Camellia</taxon>
    </lineage>
</organism>
<gene>
    <name evidence="1" type="ORF">LOK49_LG15G00669</name>
</gene>